<gene>
    <name evidence="2" type="ORF">CVLEPA_LOCUS20724</name>
</gene>
<evidence type="ECO:0000256" key="1">
    <source>
        <dbReference type="SAM" id="Phobius"/>
    </source>
</evidence>
<keyword evidence="1" id="KW-0472">Membrane</keyword>
<dbReference type="Proteomes" id="UP001642483">
    <property type="component" value="Unassembled WGS sequence"/>
</dbReference>
<keyword evidence="1" id="KW-1133">Transmembrane helix</keyword>
<feature type="transmembrane region" description="Helical" evidence="1">
    <location>
        <begin position="150"/>
        <end position="170"/>
    </location>
</feature>
<evidence type="ECO:0008006" key="4">
    <source>
        <dbReference type="Google" id="ProtNLM"/>
    </source>
</evidence>
<feature type="transmembrane region" description="Helical" evidence="1">
    <location>
        <begin position="276"/>
        <end position="296"/>
    </location>
</feature>
<evidence type="ECO:0000313" key="2">
    <source>
        <dbReference type="EMBL" id="CAK8688740.1"/>
    </source>
</evidence>
<feature type="transmembrane region" description="Helical" evidence="1">
    <location>
        <begin position="70"/>
        <end position="91"/>
    </location>
</feature>
<feature type="transmembrane region" description="Helical" evidence="1">
    <location>
        <begin position="111"/>
        <end position="129"/>
    </location>
</feature>
<protein>
    <recommendedName>
        <fullName evidence="4">Serpentine receptor class gamma</fullName>
    </recommendedName>
</protein>
<sequence>MNATTAAEILSFGTEVEATKFPYLVAFLFVTMAIEVAIFSFLLKTSCSRDNGQPCRRAPSPVKVPPLMKIFLFCVFTMIVYSTMLLIRVFLPLTYSNEMCTLLLRVTGPTMYSICMMTIYAFVWARQYYIHASSVTRSFTPKWLRILSKTSIVFTLISFALPIVATWVRVNGYQLITAKYENKTCYHRVESLTYLPPILATLTSTSQFIYVFIFYITIRIYIKKSSLYTAAMRKKKSGRFHKLVKRCLTVALLCGIADVITMVLVNTACKHIPEPYAYIFIKLDTTFNIFCMLFCFNSIPSLTKSNFLSLISCKLHWNYGKNQSMYSASSGQQILLPTDQRKTPVTATLPKKEDSESLANQKAIVTTSLC</sequence>
<proteinExistence type="predicted"/>
<evidence type="ECO:0000313" key="3">
    <source>
        <dbReference type="Proteomes" id="UP001642483"/>
    </source>
</evidence>
<feature type="transmembrane region" description="Helical" evidence="1">
    <location>
        <begin position="198"/>
        <end position="222"/>
    </location>
</feature>
<accession>A0ABP0GEZ7</accession>
<feature type="transmembrane region" description="Helical" evidence="1">
    <location>
        <begin position="243"/>
        <end position="264"/>
    </location>
</feature>
<organism evidence="2 3">
    <name type="scientific">Clavelina lepadiformis</name>
    <name type="common">Light-bulb sea squirt</name>
    <name type="synonym">Ascidia lepadiformis</name>
    <dbReference type="NCBI Taxonomy" id="159417"/>
    <lineage>
        <taxon>Eukaryota</taxon>
        <taxon>Metazoa</taxon>
        <taxon>Chordata</taxon>
        <taxon>Tunicata</taxon>
        <taxon>Ascidiacea</taxon>
        <taxon>Aplousobranchia</taxon>
        <taxon>Clavelinidae</taxon>
        <taxon>Clavelina</taxon>
    </lineage>
</organism>
<reference evidence="2 3" key="1">
    <citation type="submission" date="2024-02" db="EMBL/GenBank/DDBJ databases">
        <authorList>
            <person name="Daric V."/>
            <person name="Darras S."/>
        </authorList>
    </citation>
    <scope>NUCLEOTIDE SEQUENCE [LARGE SCALE GENOMIC DNA]</scope>
</reference>
<dbReference type="EMBL" id="CAWYQH010000108">
    <property type="protein sequence ID" value="CAK8688740.1"/>
    <property type="molecule type" value="Genomic_DNA"/>
</dbReference>
<comment type="caution">
    <text evidence="2">The sequence shown here is derived from an EMBL/GenBank/DDBJ whole genome shotgun (WGS) entry which is preliminary data.</text>
</comment>
<keyword evidence="1" id="KW-0812">Transmembrane</keyword>
<name>A0ABP0GEZ7_CLALP</name>
<keyword evidence="3" id="KW-1185">Reference proteome</keyword>
<feature type="transmembrane region" description="Helical" evidence="1">
    <location>
        <begin position="21"/>
        <end position="43"/>
    </location>
</feature>